<evidence type="ECO:0000313" key="2">
    <source>
        <dbReference type="EMBL" id="KAF0918355.1"/>
    </source>
</evidence>
<dbReference type="PANTHER" id="PTHR47215">
    <property type="match status" value="1"/>
</dbReference>
<dbReference type="AlphaFoldDB" id="A0A6G1DZQ6"/>
<dbReference type="Proteomes" id="UP000479710">
    <property type="component" value="Unassembled WGS sequence"/>
</dbReference>
<accession>A0A6G1DZQ6</accession>
<dbReference type="InterPro" id="IPR017938">
    <property type="entry name" value="Riboflavin_synthase-like_b-brl"/>
</dbReference>
<dbReference type="Gene3D" id="3.40.50.80">
    <property type="entry name" value="Nucleotide-binding domain of ferredoxin-NADP reductase (FNR) module"/>
    <property type="match status" value="1"/>
</dbReference>
<comment type="caution">
    <text evidence="2">The sequence shown here is derived from an EMBL/GenBank/DDBJ whole genome shotgun (WGS) entry which is preliminary data.</text>
</comment>
<dbReference type="EMBL" id="SPHZ02000005">
    <property type="protein sequence ID" value="KAF0918355.1"/>
    <property type="molecule type" value="Genomic_DNA"/>
</dbReference>
<dbReference type="PANTHER" id="PTHR47215:SF2">
    <property type="entry name" value="OS01G0120600 PROTEIN"/>
    <property type="match status" value="1"/>
</dbReference>
<dbReference type="InterPro" id="IPR017927">
    <property type="entry name" value="FAD-bd_FR_type"/>
</dbReference>
<dbReference type="PRINTS" id="PR00410">
    <property type="entry name" value="PHEHYDRXLASE"/>
</dbReference>
<gene>
    <name evidence="2" type="ORF">E2562_023520</name>
</gene>
<feature type="domain" description="FAD-binding FR-type" evidence="1">
    <location>
        <begin position="38"/>
        <end position="148"/>
    </location>
</feature>
<proteinExistence type="predicted"/>
<dbReference type="InterPro" id="IPR001433">
    <property type="entry name" value="OxRdtase_FAD/NAD-bd"/>
</dbReference>
<evidence type="ECO:0000313" key="3">
    <source>
        <dbReference type="Proteomes" id="UP000479710"/>
    </source>
</evidence>
<keyword evidence="3" id="KW-1185">Reference proteome</keyword>
<evidence type="ECO:0000259" key="1">
    <source>
        <dbReference type="PROSITE" id="PS51384"/>
    </source>
</evidence>
<organism evidence="2 3">
    <name type="scientific">Oryza meyeriana var. granulata</name>
    <dbReference type="NCBI Taxonomy" id="110450"/>
    <lineage>
        <taxon>Eukaryota</taxon>
        <taxon>Viridiplantae</taxon>
        <taxon>Streptophyta</taxon>
        <taxon>Embryophyta</taxon>
        <taxon>Tracheophyta</taxon>
        <taxon>Spermatophyta</taxon>
        <taxon>Magnoliopsida</taxon>
        <taxon>Liliopsida</taxon>
        <taxon>Poales</taxon>
        <taxon>Poaceae</taxon>
        <taxon>BOP clade</taxon>
        <taxon>Oryzoideae</taxon>
        <taxon>Oryzeae</taxon>
        <taxon>Oryzinae</taxon>
        <taxon>Oryza</taxon>
        <taxon>Oryza meyeriana</taxon>
    </lineage>
</organism>
<dbReference type="PROSITE" id="PS51384">
    <property type="entry name" value="FAD_FR"/>
    <property type="match status" value="1"/>
</dbReference>
<dbReference type="OrthoDB" id="1856718at2759"/>
<reference evidence="2 3" key="1">
    <citation type="submission" date="2019-11" db="EMBL/GenBank/DDBJ databases">
        <title>Whole genome sequence of Oryza granulata.</title>
        <authorList>
            <person name="Li W."/>
        </authorList>
    </citation>
    <scope>NUCLEOTIDE SEQUENCE [LARGE SCALE GENOMIC DNA]</scope>
    <source>
        <strain evidence="3">cv. Menghai</strain>
        <tissue evidence="2">Leaf</tissue>
    </source>
</reference>
<dbReference type="CDD" id="cd00322">
    <property type="entry name" value="FNR_like"/>
    <property type="match status" value="1"/>
</dbReference>
<dbReference type="GO" id="GO:0016491">
    <property type="term" value="F:oxidoreductase activity"/>
    <property type="evidence" value="ECO:0007669"/>
    <property type="project" value="InterPro"/>
</dbReference>
<sequence length="279" mass="30104">MLLRSAPRRLHHLRPRHIRVLSTAAAAAALAAPPPVPTEWTEAPVSSVRAATADASLFHVSLDLSSNGDLLASHVAAGQFLPFRLPAATYPIFLAISSPPPASSGLVGNCFDFLVKRLPGTPSARLCDLRPGDLVHVGGSVVGHGFEVGRIADARDVLVFATGSGISPIRSLIESGFGENKNIDVSLFYGVRNLQRMAYQERFSNWESRGIKIIPVLSRPDDQWTGEQGYVQNAFSRMKKVVNPSSMGAILCGHKQMSEEITRALVADGMPKDRILTNF</sequence>
<protein>
    <recommendedName>
        <fullName evidence="1">FAD-binding FR-type domain-containing protein</fullName>
    </recommendedName>
</protein>
<dbReference type="InterPro" id="IPR039261">
    <property type="entry name" value="FNR_nucleotide-bd"/>
</dbReference>
<dbReference type="SUPFAM" id="SSF63380">
    <property type="entry name" value="Riboflavin synthase domain-like"/>
    <property type="match status" value="1"/>
</dbReference>
<name>A0A6G1DZQ6_9ORYZ</name>
<dbReference type="SUPFAM" id="SSF52343">
    <property type="entry name" value="Ferredoxin reductase-like, C-terminal NADP-linked domain"/>
    <property type="match status" value="1"/>
</dbReference>
<dbReference type="Pfam" id="PF00175">
    <property type="entry name" value="NAD_binding_1"/>
    <property type="match status" value="1"/>
</dbReference>